<sequence length="252" mass="29001">MFLKLVACEVFMREICHCVARTPHTIDIEFTEKGAHDKSEFLREVIQSKIDAAQKANKKYDAILLCYGLCGNATNNLLSRNIKIIIPRAHDCCTIFLGSKNRFKEYFAENPSLPFSSTGYIERGDSYIREASINGVLGLDKSYEEYVKLYGQENARYILKTLNSHLKEQRDNKVVFIEIPETQHLGYADKCRTKAQGEGKQFVQLQGDIKLIKNLLFGEWDSEDFLTMKPLQRTVSVCDWEEIIRAENIKEI</sequence>
<dbReference type="InterPro" id="IPR012437">
    <property type="entry name" value="DUF1638"/>
</dbReference>
<proteinExistence type="predicted"/>
<evidence type="ECO:0000259" key="1">
    <source>
        <dbReference type="Pfam" id="PF07796"/>
    </source>
</evidence>
<dbReference type="AlphaFoldDB" id="A0A0F9IAC0"/>
<comment type="caution">
    <text evidence="2">The sequence shown here is derived from an EMBL/GenBank/DDBJ whole genome shotgun (WGS) entry which is preliminary data.</text>
</comment>
<name>A0A0F9IAC0_9ZZZZ</name>
<feature type="domain" description="DUF1638" evidence="1">
    <location>
        <begin position="31"/>
        <end position="216"/>
    </location>
</feature>
<organism evidence="2">
    <name type="scientific">marine sediment metagenome</name>
    <dbReference type="NCBI Taxonomy" id="412755"/>
    <lineage>
        <taxon>unclassified sequences</taxon>
        <taxon>metagenomes</taxon>
        <taxon>ecological metagenomes</taxon>
    </lineage>
</organism>
<protein>
    <recommendedName>
        <fullName evidence="1">DUF1638 domain-containing protein</fullName>
    </recommendedName>
</protein>
<dbReference type="EMBL" id="LAZR01012921">
    <property type="protein sequence ID" value="KKM24452.1"/>
    <property type="molecule type" value="Genomic_DNA"/>
</dbReference>
<reference evidence="2" key="1">
    <citation type="journal article" date="2015" name="Nature">
        <title>Complex archaea that bridge the gap between prokaryotes and eukaryotes.</title>
        <authorList>
            <person name="Spang A."/>
            <person name="Saw J.H."/>
            <person name="Jorgensen S.L."/>
            <person name="Zaremba-Niedzwiedzka K."/>
            <person name="Martijn J."/>
            <person name="Lind A.E."/>
            <person name="van Eijk R."/>
            <person name="Schleper C."/>
            <person name="Guy L."/>
            <person name="Ettema T.J."/>
        </authorList>
    </citation>
    <scope>NUCLEOTIDE SEQUENCE</scope>
</reference>
<dbReference type="Pfam" id="PF07796">
    <property type="entry name" value="DUF1638"/>
    <property type="match status" value="1"/>
</dbReference>
<evidence type="ECO:0000313" key="2">
    <source>
        <dbReference type="EMBL" id="KKM24452.1"/>
    </source>
</evidence>
<accession>A0A0F9IAC0</accession>
<gene>
    <name evidence="2" type="ORF">LCGC14_1604930</name>
</gene>